<reference evidence="2 39" key="3">
    <citation type="submission" date="2020-04" db="EMBL/GenBank/DDBJ databases">
        <authorList>
            <person name="Hitch T.C.A."/>
            <person name="Wylensek D."/>
            <person name="Clavel T."/>
        </authorList>
    </citation>
    <scope>NUCLEOTIDE SEQUENCE [LARGE SCALE GENOMIC DNA]</scope>
    <source>
        <strain evidence="2 39">BSM-383-APC-5F</strain>
    </source>
</reference>
<dbReference type="Proteomes" id="UP000284152">
    <property type="component" value="Unassembled WGS sequence"/>
</dbReference>
<dbReference type="EMBL" id="QSGQ01000007">
    <property type="protein sequence ID" value="RHB38205.1"/>
    <property type="molecule type" value="Genomic_DNA"/>
</dbReference>
<dbReference type="RefSeq" id="WP_005334971.1">
    <property type="nucleotide sequence ID" value="NZ_AP031430.1"/>
</dbReference>
<evidence type="ECO:0000313" key="37">
    <source>
        <dbReference type="Proteomes" id="UP000285981"/>
    </source>
</evidence>
<evidence type="ECO:0000313" key="27">
    <source>
        <dbReference type="Proteomes" id="UP000283325"/>
    </source>
</evidence>
<evidence type="ECO:0000313" key="7">
    <source>
        <dbReference type="EMBL" id="RGO49004.1"/>
    </source>
</evidence>
<reference evidence="20 38" key="2">
    <citation type="submission" date="2019-07" db="EMBL/GenBank/DDBJ databases">
        <authorList>
            <person name="Hibberd C M."/>
            <person name="Gehrig L. J."/>
            <person name="Chang H.-W."/>
            <person name="Venkatesh S."/>
        </authorList>
    </citation>
    <scope>NUCLEOTIDE SEQUENCE [LARGE SCALE GENOMIC DNA]</scope>
    <source>
        <strain evidence="20">Dorea_formicigenerans_SSTS_Bg7063</strain>
    </source>
</reference>
<evidence type="ECO:0000313" key="12">
    <source>
        <dbReference type="EMBL" id="RHA00007.1"/>
    </source>
</evidence>
<dbReference type="Proteomes" id="UP000580130">
    <property type="component" value="Unassembled WGS sequence"/>
</dbReference>
<evidence type="ECO:0000313" key="17">
    <source>
        <dbReference type="EMBL" id="RHK59934.1"/>
    </source>
</evidence>
<dbReference type="EMBL" id="QRWH01000021">
    <property type="protein sequence ID" value="RGT06829.1"/>
    <property type="molecule type" value="Genomic_DNA"/>
</dbReference>
<dbReference type="EMBL" id="QSAJ01000027">
    <property type="protein sequence ID" value="RGW51842.1"/>
    <property type="molecule type" value="Genomic_DNA"/>
</dbReference>
<dbReference type="Proteomes" id="UP000285981">
    <property type="component" value="Unassembled WGS sequence"/>
</dbReference>
<dbReference type="EMBL" id="QRPD01000009">
    <property type="protein sequence ID" value="RHL86981.1"/>
    <property type="molecule type" value="Genomic_DNA"/>
</dbReference>
<evidence type="ECO:0000313" key="19">
    <source>
        <dbReference type="EMBL" id="RHN14479.1"/>
    </source>
</evidence>
<dbReference type="InterPro" id="IPR015077">
    <property type="entry name" value="DUF1858"/>
</dbReference>
<evidence type="ECO:0000313" key="21">
    <source>
        <dbReference type="Proteomes" id="UP000260664"/>
    </source>
</evidence>
<evidence type="ECO:0000313" key="29">
    <source>
        <dbReference type="Proteomes" id="UP000283652"/>
    </source>
</evidence>
<dbReference type="EMBL" id="QSEW01000006">
    <property type="protein sequence ID" value="RHA00007.1"/>
    <property type="molecule type" value="Genomic_DNA"/>
</dbReference>
<dbReference type="EMBL" id="QSHK01000004">
    <property type="protein sequence ID" value="RHC08222.1"/>
    <property type="molecule type" value="Genomic_DNA"/>
</dbReference>
<dbReference type="EMBL" id="QSVQ01000014">
    <property type="protein sequence ID" value="RGO49004.1"/>
    <property type="molecule type" value="Genomic_DNA"/>
</dbReference>
<name>A0A3E5EST7_9FIRM</name>
<dbReference type="PANTHER" id="PTHR39341:SF1">
    <property type="entry name" value="DUF1858 DOMAIN-CONTAINING PROTEIN"/>
    <property type="match status" value="1"/>
</dbReference>
<evidence type="ECO:0000313" key="35">
    <source>
        <dbReference type="Proteomes" id="UP000285652"/>
    </source>
</evidence>
<sequence length="74" mass="7959">MARVTKEMTMGELLQTYYEQCPEIVDVLTGLGMHCIGCPSSIGESLADAAYVHGIDSDLLVEKLNATINAKLGE</sequence>
<evidence type="ECO:0000313" key="8">
    <source>
        <dbReference type="EMBL" id="RGR58311.1"/>
    </source>
</evidence>
<feature type="domain" description="DUF1858" evidence="1">
    <location>
        <begin position="5"/>
        <end position="61"/>
    </location>
</feature>
<dbReference type="Proteomes" id="UP000285652">
    <property type="component" value="Unassembled WGS sequence"/>
</dbReference>
<evidence type="ECO:0000313" key="13">
    <source>
        <dbReference type="EMBL" id="RHA70436.1"/>
    </source>
</evidence>
<dbReference type="EMBL" id="QSVB01000004">
    <property type="protein sequence ID" value="RGN92021.1"/>
    <property type="molecule type" value="Genomic_DNA"/>
</dbReference>
<evidence type="ECO:0000313" key="26">
    <source>
        <dbReference type="Proteomes" id="UP000266376"/>
    </source>
</evidence>
<evidence type="ECO:0000313" key="39">
    <source>
        <dbReference type="Proteomes" id="UP000580130"/>
    </source>
</evidence>
<dbReference type="Proteomes" id="UP000283652">
    <property type="component" value="Unassembled WGS sequence"/>
</dbReference>
<dbReference type="GeneID" id="92865743"/>
<evidence type="ECO:0000313" key="14">
    <source>
        <dbReference type="EMBL" id="RHB38205.1"/>
    </source>
</evidence>
<evidence type="ECO:0000313" key="4">
    <source>
        <dbReference type="EMBL" id="RGK48966.1"/>
    </source>
</evidence>
<evidence type="ECO:0000313" key="2">
    <source>
        <dbReference type="EMBL" id="NME57012.1"/>
    </source>
</evidence>
<dbReference type="EMBL" id="QSOI01000018">
    <property type="protein sequence ID" value="RGI82110.1"/>
    <property type="molecule type" value="Genomic_DNA"/>
</dbReference>
<dbReference type="Proteomes" id="UP000260664">
    <property type="component" value="Unassembled WGS sequence"/>
</dbReference>
<evidence type="ECO:0000313" key="20">
    <source>
        <dbReference type="EMBL" id="VUX13363.1"/>
    </source>
</evidence>
<proteinExistence type="predicted"/>
<gene>
    <name evidence="20" type="ORF">DFSSTS7063_02058</name>
    <name evidence="17" type="ORF">DW054_15355</name>
    <name evidence="16" type="ORF">DW658_14130</name>
    <name evidence="15" type="ORF">DW860_07970</name>
    <name evidence="14" type="ORF">DW885_11150</name>
    <name evidence="13" type="ORF">DW924_07670</name>
    <name evidence="12" type="ORF">DW957_07055</name>
    <name evidence="11" type="ORF">DWV67_11060</name>
    <name evidence="10" type="ORF">DWX53_14790</name>
    <name evidence="9" type="ORF">DWX78_15500</name>
    <name evidence="8" type="ORF">DWY33_10070</name>
    <name evidence="19" type="ORF">DWZ24_12595</name>
    <name evidence="18" type="ORF">DWZ98_10800</name>
    <name evidence="7" type="ORF">DXB12_11530</name>
    <name evidence="6" type="ORF">DXB36_05195</name>
    <name evidence="5" type="ORF">DXC93_05610</name>
    <name evidence="4" type="ORF">DXD10_06560</name>
    <name evidence="3" type="ORF">DXD84_12360</name>
    <name evidence="2" type="ORF">HF855_06145</name>
</gene>
<evidence type="ECO:0000313" key="16">
    <source>
        <dbReference type="EMBL" id="RHF76130.1"/>
    </source>
</evidence>
<dbReference type="Proteomes" id="UP000260841">
    <property type="component" value="Unassembled WGS sequence"/>
</dbReference>
<dbReference type="NCBIfam" id="TIGR03980">
    <property type="entry name" value="prismane_assoc"/>
    <property type="match status" value="1"/>
</dbReference>
<evidence type="ECO:0000313" key="28">
    <source>
        <dbReference type="Proteomes" id="UP000283630"/>
    </source>
</evidence>
<evidence type="ECO:0000313" key="24">
    <source>
        <dbReference type="Proteomes" id="UP000261208"/>
    </source>
</evidence>
<dbReference type="Proteomes" id="UP000284962">
    <property type="component" value="Unassembled WGS sequence"/>
</dbReference>
<evidence type="ECO:0000313" key="30">
    <source>
        <dbReference type="Proteomes" id="UP000284152"/>
    </source>
</evidence>
<dbReference type="Pfam" id="PF08984">
    <property type="entry name" value="DUF1858"/>
    <property type="match status" value="1"/>
</dbReference>
<evidence type="ECO:0000313" key="23">
    <source>
        <dbReference type="Proteomes" id="UP000261055"/>
    </source>
</evidence>
<dbReference type="AlphaFoldDB" id="A0A3E5EST7"/>
<evidence type="ECO:0000313" key="31">
    <source>
        <dbReference type="Proteomes" id="UP000284742"/>
    </source>
</evidence>
<dbReference type="EMBL" id="CABHNI010000033">
    <property type="protein sequence ID" value="VUX13363.1"/>
    <property type="molecule type" value="Genomic_DNA"/>
</dbReference>
<evidence type="ECO:0000313" key="5">
    <source>
        <dbReference type="EMBL" id="RGK84946.1"/>
    </source>
</evidence>
<dbReference type="SUPFAM" id="SSF140683">
    <property type="entry name" value="SP0561-like"/>
    <property type="match status" value="1"/>
</dbReference>
<dbReference type="EMBL" id="QRUK01000018">
    <property type="protein sequence ID" value="RGR58311.1"/>
    <property type="molecule type" value="Genomic_DNA"/>
</dbReference>
<dbReference type="Gene3D" id="1.10.3910.10">
    <property type="entry name" value="SP0561-like"/>
    <property type="match status" value="1"/>
</dbReference>
<dbReference type="Proteomes" id="UP000358366">
    <property type="component" value="Unassembled WGS sequence"/>
</dbReference>
<evidence type="ECO:0000313" key="10">
    <source>
        <dbReference type="EMBL" id="RGT06829.1"/>
    </source>
</evidence>
<dbReference type="Proteomes" id="UP000284742">
    <property type="component" value="Unassembled WGS sequence"/>
</dbReference>
<dbReference type="InterPro" id="IPR038062">
    <property type="entry name" value="ScdA-like_N_sf"/>
</dbReference>
<dbReference type="EMBL" id="QRQQ01000012">
    <property type="protein sequence ID" value="RHN14479.1"/>
    <property type="molecule type" value="Genomic_DNA"/>
</dbReference>
<dbReference type="Proteomes" id="UP000261324">
    <property type="component" value="Unassembled WGS sequence"/>
</dbReference>
<keyword evidence="23" id="KW-1185">Reference proteome</keyword>
<dbReference type="Proteomes" id="UP000285666">
    <property type="component" value="Unassembled WGS sequence"/>
</dbReference>
<evidence type="ECO:0000313" key="18">
    <source>
        <dbReference type="EMBL" id="RHL86981.1"/>
    </source>
</evidence>
<dbReference type="Proteomes" id="UP000261208">
    <property type="component" value="Unassembled WGS sequence"/>
</dbReference>
<dbReference type="EMBL" id="QSRA01000005">
    <property type="protein sequence ID" value="RGK84946.1"/>
    <property type="molecule type" value="Genomic_DNA"/>
</dbReference>
<dbReference type="Proteomes" id="UP000285642">
    <property type="component" value="Unassembled WGS sequence"/>
</dbReference>
<evidence type="ECO:0000313" key="25">
    <source>
        <dbReference type="Proteomes" id="UP000261324"/>
    </source>
</evidence>
<dbReference type="EMBL" id="QRVU01000154">
    <property type="protein sequence ID" value="RGS65464.1"/>
    <property type="molecule type" value="Genomic_DNA"/>
</dbReference>
<dbReference type="Proteomes" id="UP000284883">
    <property type="component" value="Unassembled WGS sequence"/>
</dbReference>
<dbReference type="Proteomes" id="UP000283325">
    <property type="component" value="Unassembled WGS sequence"/>
</dbReference>
<protein>
    <submittedName>
        <fullName evidence="6">DUF1858 domain-containing protein</fullName>
    </submittedName>
</protein>
<reference evidence="21 22" key="1">
    <citation type="submission" date="2018-08" db="EMBL/GenBank/DDBJ databases">
        <title>A genome reference for cultivated species of the human gut microbiota.</title>
        <authorList>
            <person name="Zou Y."/>
            <person name="Xue W."/>
            <person name="Luo G."/>
        </authorList>
    </citation>
    <scope>NUCLEOTIDE SEQUENCE [LARGE SCALE GENOMIC DNA]</scope>
    <source>
        <strain evidence="11 26">AF12-11</strain>
        <strain evidence="10 28">AF19-4AC</strain>
        <strain evidence="9 37">AF21-25</strain>
        <strain evidence="8 29">AF25-11</strain>
        <strain evidence="19 35">AF31-13BH</strain>
        <strain evidence="18 27">AF36-1BH</strain>
        <strain evidence="17 30">AF42-21</strain>
        <strain evidence="16 36">AM23-7AC</strain>
        <strain evidence="15 31">AM37-5</strain>
        <strain evidence="14 32">AM40-15AC</strain>
        <strain evidence="13 34">AM42-8</strain>
        <strain evidence="12 33">AM46-16</strain>
        <strain evidence="7 23">OM02-12</strain>
        <strain evidence="6 22">OM03-2</strain>
        <strain evidence="5 25">TF09-3</strain>
        <strain evidence="4 24">TF11-11</strain>
        <strain evidence="3 21">TM09-19AC</strain>
    </source>
</reference>
<dbReference type="Proteomes" id="UP000266376">
    <property type="component" value="Unassembled WGS sequence"/>
</dbReference>
<dbReference type="EMBL" id="QSFS01000007">
    <property type="protein sequence ID" value="RHA70436.1"/>
    <property type="molecule type" value="Genomic_DNA"/>
</dbReference>
<evidence type="ECO:0000313" key="34">
    <source>
        <dbReference type="Proteomes" id="UP000285642"/>
    </source>
</evidence>
<evidence type="ECO:0000313" key="38">
    <source>
        <dbReference type="Proteomes" id="UP000358366"/>
    </source>
</evidence>
<dbReference type="InterPro" id="IPR023883">
    <property type="entry name" value="CHP03980_redox-disulphide"/>
</dbReference>
<evidence type="ECO:0000313" key="32">
    <source>
        <dbReference type="Proteomes" id="UP000284883"/>
    </source>
</evidence>
<accession>A0A3E5EST7</accession>
<evidence type="ECO:0000313" key="6">
    <source>
        <dbReference type="EMBL" id="RGN92021.1"/>
    </source>
</evidence>
<organism evidence="6 22">
    <name type="scientific">Dorea formicigenerans</name>
    <dbReference type="NCBI Taxonomy" id="39486"/>
    <lineage>
        <taxon>Bacteria</taxon>
        <taxon>Bacillati</taxon>
        <taxon>Bacillota</taxon>
        <taxon>Clostridia</taxon>
        <taxon>Lachnospirales</taxon>
        <taxon>Lachnospiraceae</taxon>
        <taxon>Dorea</taxon>
    </lineage>
</organism>
<dbReference type="Proteomes" id="UP000261055">
    <property type="component" value="Unassembled WGS sequence"/>
</dbReference>
<dbReference type="EMBL" id="QRNS01000041">
    <property type="protein sequence ID" value="RHK59934.1"/>
    <property type="molecule type" value="Genomic_DNA"/>
</dbReference>
<evidence type="ECO:0000313" key="11">
    <source>
        <dbReference type="EMBL" id="RGW51842.1"/>
    </source>
</evidence>
<evidence type="ECO:0000313" key="3">
    <source>
        <dbReference type="EMBL" id="RGI82110.1"/>
    </source>
</evidence>
<dbReference type="PANTHER" id="PTHR39341">
    <property type="entry name" value="BSL7085 PROTEIN"/>
    <property type="match status" value="1"/>
</dbReference>
<dbReference type="EMBL" id="QRHN01000025">
    <property type="protein sequence ID" value="RHF76130.1"/>
    <property type="molecule type" value="Genomic_DNA"/>
</dbReference>
<evidence type="ECO:0000313" key="9">
    <source>
        <dbReference type="EMBL" id="RGS65464.1"/>
    </source>
</evidence>
<dbReference type="Proteomes" id="UP000283630">
    <property type="component" value="Unassembled WGS sequence"/>
</dbReference>
<evidence type="ECO:0000259" key="1">
    <source>
        <dbReference type="Pfam" id="PF08984"/>
    </source>
</evidence>
<evidence type="ECO:0000313" key="36">
    <source>
        <dbReference type="Proteomes" id="UP000285666"/>
    </source>
</evidence>
<evidence type="ECO:0000313" key="15">
    <source>
        <dbReference type="EMBL" id="RHC08222.1"/>
    </source>
</evidence>
<dbReference type="EMBL" id="QSQQ01000006">
    <property type="protein sequence ID" value="RGK48966.1"/>
    <property type="molecule type" value="Genomic_DNA"/>
</dbReference>
<evidence type="ECO:0000313" key="33">
    <source>
        <dbReference type="Proteomes" id="UP000284962"/>
    </source>
</evidence>
<evidence type="ECO:0000313" key="22">
    <source>
        <dbReference type="Proteomes" id="UP000260841"/>
    </source>
</evidence>
<dbReference type="EMBL" id="JABAFX010000011">
    <property type="protein sequence ID" value="NME57012.1"/>
    <property type="molecule type" value="Genomic_DNA"/>
</dbReference>